<dbReference type="OrthoDB" id="9809796at2"/>
<evidence type="ECO:0000256" key="4">
    <source>
        <dbReference type="ARBA" id="ARBA00022598"/>
    </source>
</evidence>
<proteinExistence type="inferred from homology"/>
<keyword evidence="6 7" id="KW-0067">ATP-binding</keyword>
<dbReference type="EMBL" id="CP003360">
    <property type="protein sequence ID" value="AFM26495.1"/>
    <property type="molecule type" value="Genomic_DNA"/>
</dbReference>
<evidence type="ECO:0000259" key="9">
    <source>
        <dbReference type="Pfam" id="PF02875"/>
    </source>
</evidence>
<dbReference type="GO" id="GO:0008360">
    <property type="term" value="P:regulation of cell shape"/>
    <property type="evidence" value="ECO:0007669"/>
    <property type="project" value="UniProtKB-KW"/>
</dbReference>
<reference evidence="12" key="1">
    <citation type="submission" date="2012-06" db="EMBL/GenBank/DDBJ databases">
        <title>Complete sequence of chromosome of Desulfomonile tiedjei DSM 6799.</title>
        <authorList>
            <person name="Lucas S."/>
            <person name="Copeland A."/>
            <person name="Lapidus A."/>
            <person name="Glavina del Rio T."/>
            <person name="Dalin E."/>
            <person name="Tice H."/>
            <person name="Bruce D."/>
            <person name="Goodwin L."/>
            <person name="Pitluck S."/>
            <person name="Peters L."/>
            <person name="Ovchinnikova G."/>
            <person name="Zeytun A."/>
            <person name="Lu M."/>
            <person name="Kyrpides N."/>
            <person name="Mavromatis K."/>
            <person name="Ivanova N."/>
            <person name="Brettin T."/>
            <person name="Detter J.C."/>
            <person name="Han C."/>
            <person name="Larimer F."/>
            <person name="Land M."/>
            <person name="Hauser L."/>
            <person name="Markowitz V."/>
            <person name="Cheng J.-F."/>
            <person name="Hugenholtz P."/>
            <person name="Woyke T."/>
            <person name="Wu D."/>
            <person name="Spring S."/>
            <person name="Schroeder M."/>
            <person name="Brambilla E."/>
            <person name="Klenk H.-P."/>
            <person name="Eisen J.A."/>
        </authorList>
    </citation>
    <scope>NUCLEOTIDE SEQUENCE [LARGE SCALE GENOMIC DNA]</scope>
    <source>
        <strain evidence="12">ATCC 49306 / DSM 6799 / DCB-1</strain>
    </source>
</reference>
<keyword evidence="7 8" id="KW-0961">Cell wall biogenesis/degradation</keyword>
<dbReference type="Gene3D" id="3.40.50.720">
    <property type="entry name" value="NAD(P)-binding Rossmann-like Domain"/>
    <property type="match status" value="1"/>
</dbReference>
<dbReference type="Pfam" id="PF02875">
    <property type="entry name" value="Mur_ligase_C"/>
    <property type="match status" value="1"/>
</dbReference>
<dbReference type="PANTHER" id="PTHR43692:SF1">
    <property type="entry name" value="UDP-N-ACETYLMURAMOYLALANINE--D-GLUTAMATE LIGASE"/>
    <property type="match status" value="1"/>
</dbReference>
<dbReference type="KEGG" id="dti:Desti_3853"/>
<comment type="pathway">
    <text evidence="2 7 8">Cell wall biogenesis; peptidoglycan biosynthesis.</text>
</comment>
<dbReference type="AlphaFoldDB" id="I4CAA4"/>
<dbReference type="GO" id="GO:0051301">
    <property type="term" value="P:cell division"/>
    <property type="evidence" value="ECO:0007669"/>
    <property type="project" value="UniProtKB-KW"/>
</dbReference>
<feature type="domain" description="Mur ligase C-terminal" evidence="9">
    <location>
        <begin position="300"/>
        <end position="416"/>
    </location>
</feature>
<dbReference type="STRING" id="706587.Desti_3853"/>
<keyword evidence="7 8" id="KW-0133">Cell shape</keyword>
<evidence type="ECO:0000256" key="3">
    <source>
        <dbReference type="ARBA" id="ARBA00022490"/>
    </source>
</evidence>
<keyword evidence="3 7" id="KW-0963">Cytoplasm</keyword>
<comment type="catalytic activity">
    <reaction evidence="7 8">
        <text>UDP-N-acetyl-alpha-D-muramoyl-L-alanine + D-glutamate + ATP = UDP-N-acetyl-alpha-D-muramoyl-L-alanyl-D-glutamate + ADP + phosphate + H(+)</text>
        <dbReference type="Rhea" id="RHEA:16429"/>
        <dbReference type="ChEBI" id="CHEBI:15378"/>
        <dbReference type="ChEBI" id="CHEBI:29986"/>
        <dbReference type="ChEBI" id="CHEBI:30616"/>
        <dbReference type="ChEBI" id="CHEBI:43474"/>
        <dbReference type="ChEBI" id="CHEBI:83898"/>
        <dbReference type="ChEBI" id="CHEBI:83900"/>
        <dbReference type="ChEBI" id="CHEBI:456216"/>
        <dbReference type="EC" id="6.3.2.9"/>
    </reaction>
</comment>
<dbReference type="RefSeq" id="WP_014811621.1">
    <property type="nucleotide sequence ID" value="NC_018025.1"/>
</dbReference>
<dbReference type="GO" id="GO:0009252">
    <property type="term" value="P:peptidoglycan biosynthetic process"/>
    <property type="evidence" value="ECO:0007669"/>
    <property type="project" value="UniProtKB-UniRule"/>
</dbReference>
<dbReference type="HOGENOM" id="CLU_032540_0_0_7"/>
<dbReference type="GO" id="GO:0005737">
    <property type="term" value="C:cytoplasm"/>
    <property type="evidence" value="ECO:0007669"/>
    <property type="project" value="UniProtKB-SubCell"/>
</dbReference>
<dbReference type="HAMAP" id="MF_00639">
    <property type="entry name" value="MurD"/>
    <property type="match status" value="1"/>
</dbReference>
<protein>
    <recommendedName>
        <fullName evidence="7 8">UDP-N-acetylmuramoylalanine--D-glutamate ligase</fullName>
        <ecNumber evidence="7 8">6.3.2.9</ecNumber>
    </recommendedName>
    <alternativeName>
        <fullName evidence="7">D-glutamic acid-adding enzyme</fullName>
    </alternativeName>
    <alternativeName>
        <fullName evidence="7">UDP-N-acetylmuramoyl-L-alanyl-D-glutamate synthetase</fullName>
    </alternativeName>
</protein>
<dbReference type="PANTHER" id="PTHR43692">
    <property type="entry name" value="UDP-N-ACETYLMURAMOYLALANINE--D-GLUTAMATE LIGASE"/>
    <property type="match status" value="1"/>
</dbReference>
<evidence type="ECO:0000256" key="1">
    <source>
        <dbReference type="ARBA" id="ARBA00004496"/>
    </source>
</evidence>
<gene>
    <name evidence="7" type="primary">murD</name>
    <name evidence="11" type="ordered locus">Desti_3853</name>
</gene>
<dbReference type="Gene3D" id="3.90.190.20">
    <property type="entry name" value="Mur ligase, C-terminal domain"/>
    <property type="match status" value="1"/>
</dbReference>
<accession>I4CAA4</accession>
<evidence type="ECO:0000313" key="12">
    <source>
        <dbReference type="Proteomes" id="UP000006055"/>
    </source>
</evidence>
<dbReference type="InterPro" id="IPR013221">
    <property type="entry name" value="Mur_ligase_cen"/>
</dbReference>
<comment type="subcellular location">
    <subcellularLocation>
        <location evidence="1 7 8">Cytoplasm</location>
    </subcellularLocation>
</comment>
<dbReference type="Gene3D" id="3.40.1190.10">
    <property type="entry name" value="Mur-like, catalytic domain"/>
    <property type="match status" value="1"/>
</dbReference>
<dbReference type="InterPro" id="IPR005762">
    <property type="entry name" value="MurD"/>
</dbReference>
<feature type="domain" description="Mur ligase central" evidence="10">
    <location>
        <begin position="120"/>
        <end position="249"/>
    </location>
</feature>
<name>I4CAA4_DESTA</name>
<evidence type="ECO:0000313" key="11">
    <source>
        <dbReference type="EMBL" id="AFM26495.1"/>
    </source>
</evidence>
<dbReference type="InterPro" id="IPR036565">
    <property type="entry name" value="Mur-like_cat_sf"/>
</dbReference>
<dbReference type="InterPro" id="IPR004101">
    <property type="entry name" value="Mur_ligase_C"/>
</dbReference>
<evidence type="ECO:0000256" key="2">
    <source>
        <dbReference type="ARBA" id="ARBA00004752"/>
    </source>
</evidence>
<evidence type="ECO:0000256" key="7">
    <source>
        <dbReference type="HAMAP-Rule" id="MF_00639"/>
    </source>
</evidence>
<feature type="binding site" evidence="7">
    <location>
        <begin position="122"/>
        <end position="128"/>
    </location>
    <ligand>
        <name>ATP</name>
        <dbReference type="ChEBI" id="CHEBI:30616"/>
    </ligand>
</feature>
<dbReference type="SUPFAM" id="SSF53244">
    <property type="entry name" value="MurD-like peptide ligases, peptide-binding domain"/>
    <property type="match status" value="1"/>
</dbReference>
<comment type="function">
    <text evidence="7 8">Cell wall formation. Catalyzes the addition of glutamate to the nucleotide precursor UDP-N-acetylmuramoyl-L-alanine (UMA).</text>
</comment>
<dbReference type="GO" id="GO:0008764">
    <property type="term" value="F:UDP-N-acetylmuramoylalanine-D-glutamate ligase activity"/>
    <property type="evidence" value="ECO:0007669"/>
    <property type="project" value="UniProtKB-UniRule"/>
</dbReference>
<dbReference type="SUPFAM" id="SSF53623">
    <property type="entry name" value="MurD-like peptide ligases, catalytic domain"/>
    <property type="match status" value="1"/>
</dbReference>
<evidence type="ECO:0000256" key="6">
    <source>
        <dbReference type="ARBA" id="ARBA00022840"/>
    </source>
</evidence>
<evidence type="ECO:0000256" key="8">
    <source>
        <dbReference type="RuleBase" id="RU003664"/>
    </source>
</evidence>
<evidence type="ECO:0000259" key="10">
    <source>
        <dbReference type="Pfam" id="PF08245"/>
    </source>
</evidence>
<comment type="similarity">
    <text evidence="7">Belongs to the MurCDEF family.</text>
</comment>
<dbReference type="GO" id="GO:0005524">
    <property type="term" value="F:ATP binding"/>
    <property type="evidence" value="ECO:0007669"/>
    <property type="project" value="UniProtKB-UniRule"/>
</dbReference>
<dbReference type="Proteomes" id="UP000006055">
    <property type="component" value="Chromosome"/>
</dbReference>
<keyword evidence="7 8" id="KW-0573">Peptidoglycan synthesis</keyword>
<dbReference type="SUPFAM" id="SSF51984">
    <property type="entry name" value="MurCD N-terminal domain"/>
    <property type="match status" value="1"/>
</dbReference>
<evidence type="ECO:0000256" key="5">
    <source>
        <dbReference type="ARBA" id="ARBA00022741"/>
    </source>
</evidence>
<dbReference type="eggNOG" id="COG0771">
    <property type="taxonomic scope" value="Bacteria"/>
</dbReference>
<dbReference type="Pfam" id="PF08245">
    <property type="entry name" value="Mur_ligase_M"/>
    <property type="match status" value="1"/>
</dbReference>
<dbReference type="GO" id="GO:0071555">
    <property type="term" value="P:cell wall organization"/>
    <property type="evidence" value="ECO:0007669"/>
    <property type="project" value="UniProtKB-KW"/>
</dbReference>
<keyword evidence="5 7" id="KW-0547">Nucleotide-binding</keyword>
<dbReference type="InterPro" id="IPR036615">
    <property type="entry name" value="Mur_ligase_C_dom_sf"/>
</dbReference>
<dbReference type="EC" id="6.3.2.9" evidence="7 8"/>
<keyword evidence="7 8" id="KW-0131">Cell cycle</keyword>
<sequence>MFNARSFFHGKRITVMGLGLLGRGLNDTLFLIQCGAHVTVTDLKTADQLAPSVDRLKGLPVTLHLGTHVEEDFIDTDMVLRNADVPRSSRFLKIAEEHNIPVEMDESLFCKHFKGKVVGITGTRGKTTTTTLIHKILSQAGRKAHLAGNILGQATLPLLEHATPDDMVVLELSSWQLQGFHDAALSPSASVFTNVYPDHLNRYAGMHDYIQDKKAVYAYQKNDDFCAFNGDQDETVALAKEAPAGVKFFRVEDVPREWAVRLPGTHNRQNIAAAAVLCRNLGIEEGVIRRTVEEFGGVEHRLQWVAEKNGVSFVNDSTSTTPVAGCAALRSMEGRRIFLIAGGSDKKLDLSAFAAEAASRAHRIALLEGNGTEKLSRGIEDSGGAAKLLGPFQNLKSAVYGLMSEARAGDVILLSPGCASFGMFQNEYHRGETFLRIVKEIIES</sequence>
<dbReference type="NCBIfam" id="TIGR01087">
    <property type="entry name" value="murD"/>
    <property type="match status" value="1"/>
</dbReference>
<keyword evidence="12" id="KW-1185">Reference proteome</keyword>
<organism evidence="11 12">
    <name type="scientific">Desulfomonile tiedjei (strain ATCC 49306 / DSM 6799 / DCB-1)</name>
    <dbReference type="NCBI Taxonomy" id="706587"/>
    <lineage>
        <taxon>Bacteria</taxon>
        <taxon>Pseudomonadati</taxon>
        <taxon>Thermodesulfobacteriota</taxon>
        <taxon>Desulfomonilia</taxon>
        <taxon>Desulfomonilales</taxon>
        <taxon>Desulfomonilaceae</taxon>
        <taxon>Desulfomonile</taxon>
    </lineage>
</organism>
<keyword evidence="7 8" id="KW-0132">Cell division</keyword>
<dbReference type="PATRIC" id="fig|706587.4.peg.4371"/>
<keyword evidence="4 7" id="KW-0436">Ligase</keyword>
<dbReference type="UniPathway" id="UPA00219"/>